<evidence type="ECO:0000256" key="6">
    <source>
        <dbReference type="ARBA" id="ARBA00023277"/>
    </source>
</evidence>
<dbReference type="GO" id="GO:0046556">
    <property type="term" value="F:alpha-L-arabinofuranosidase activity"/>
    <property type="evidence" value="ECO:0007669"/>
    <property type="project" value="UniProtKB-EC"/>
</dbReference>
<keyword evidence="10" id="KW-1185">Reference proteome</keyword>
<dbReference type="Proteomes" id="UP001235712">
    <property type="component" value="Unassembled WGS sequence"/>
</dbReference>
<sequence>MIPVGLRVHLGETVADVPPRLFGGFVEHMGRCVYQGIYEPEHPSANADGFREDVLALVRELGVTVVRYPGGNFVSGYRWEDGVGPRAERPVRLDGAWHSTETNQVGLHEFAGWASSAGVEVMQAVNLGTRGVLEAGDLLEYSNHPSGTALSSLRARNGSPEPFGITLWCLGNEMDGPWQIGHKTADEYGRLAAETARYMRFLDHRVELVVAGSSNMEMPTFGEWERTVLRHTAELVDHISVHAYYEESDGDVASFLASGAGLDRYLDTVAGIVDEVIAELGLDRTIGISVDEWNVWYQRDWNENHKDAVLSGDWPVAPRLIEDEYNVTDAVVVGSLLISLLRHSDRVSMANLAQLVNVIAPIRCEPEGAAWKQTTFFPFALTSARARGRVVPLDLSGPVLPTAKYGEVPMVDAVSTVADDGSVSLFVVNRSTTDVVALGTELSTAGLVLEDAQVLTVPEGGDRFTTNTQASQPVAPVVLEDVVVESAGDVTQVSLSLPPISWSVLTLRPAAAPVKENPRG</sequence>
<dbReference type="PANTHER" id="PTHR43576:SF3">
    <property type="entry name" value="ALPHA-L-ARABINOFURANOSIDASE C"/>
    <property type="match status" value="1"/>
</dbReference>
<dbReference type="SUPFAM" id="SSF51445">
    <property type="entry name" value="(Trans)glycosidases"/>
    <property type="match status" value="1"/>
</dbReference>
<dbReference type="SMART" id="SM00813">
    <property type="entry name" value="Alpha-L-AF_C"/>
    <property type="match status" value="1"/>
</dbReference>
<name>A0ABT9P673_9ACTN</name>
<keyword evidence="6" id="KW-0119">Carbohydrate metabolism</keyword>
<dbReference type="EMBL" id="JAUSQZ010000001">
    <property type="protein sequence ID" value="MDP9828162.1"/>
    <property type="molecule type" value="Genomic_DNA"/>
</dbReference>
<dbReference type="InterPro" id="IPR017853">
    <property type="entry name" value="GH"/>
</dbReference>
<comment type="subunit">
    <text evidence="3">Homohexamer; trimer of dimers.</text>
</comment>
<keyword evidence="5 9" id="KW-0378">Hydrolase</keyword>
<accession>A0ABT9P673</accession>
<evidence type="ECO:0000256" key="4">
    <source>
        <dbReference type="ARBA" id="ARBA00012670"/>
    </source>
</evidence>
<dbReference type="RefSeq" id="WP_307245071.1">
    <property type="nucleotide sequence ID" value="NZ_JAUSQZ010000001.1"/>
</dbReference>
<keyword evidence="7 9" id="KW-0326">Glycosidase</keyword>
<evidence type="ECO:0000259" key="8">
    <source>
        <dbReference type="SMART" id="SM00813"/>
    </source>
</evidence>
<evidence type="ECO:0000313" key="10">
    <source>
        <dbReference type="Proteomes" id="UP001235712"/>
    </source>
</evidence>
<organism evidence="9 10">
    <name type="scientific">Kineosporia succinea</name>
    <dbReference type="NCBI Taxonomy" id="84632"/>
    <lineage>
        <taxon>Bacteria</taxon>
        <taxon>Bacillati</taxon>
        <taxon>Actinomycetota</taxon>
        <taxon>Actinomycetes</taxon>
        <taxon>Kineosporiales</taxon>
        <taxon>Kineosporiaceae</taxon>
        <taxon>Kineosporia</taxon>
    </lineage>
</organism>
<evidence type="ECO:0000256" key="7">
    <source>
        <dbReference type="ARBA" id="ARBA00023295"/>
    </source>
</evidence>
<proteinExistence type="inferred from homology"/>
<dbReference type="InterPro" id="IPR010720">
    <property type="entry name" value="Alpha-L-AF_C"/>
</dbReference>
<comment type="similarity">
    <text evidence="2">Belongs to the glycosyl hydrolase 51 family.</text>
</comment>
<evidence type="ECO:0000256" key="1">
    <source>
        <dbReference type="ARBA" id="ARBA00001462"/>
    </source>
</evidence>
<evidence type="ECO:0000256" key="5">
    <source>
        <dbReference type="ARBA" id="ARBA00022801"/>
    </source>
</evidence>
<reference evidence="9 10" key="1">
    <citation type="submission" date="2023-07" db="EMBL/GenBank/DDBJ databases">
        <title>Sequencing the genomes of 1000 actinobacteria strains.</title>
        <authorList>
            <person name="Klenk H.-P."/>
        </authorList>
    </citation>
    <scope>NUCLEOTIDE SEQUENCE [LARGE SCALE GENOMIC DNA]</scope>
    <source>
        <strain evidence="9 10">DSM 44388</strain>
    </source>
</reference>
<protein>
    <recommendedName>
        <fullName evidence="4">non-reducing end alpha-L-arabinofuranosidase</fullName>
        <ecNumber evidence="4">3.2.1.55</ecNumber>
    </recommendedName>
</protein>
<dbReference type="SUPFAM" id="SSF51011">
    <property type="entry name" value="Glycosyl hydrolase domain"/>
    <property type="match status" value="1"/>
</dbReference>
<dbReference type="Pfam" id="PF06964">
    <property type="entry name" value="Alpha-L-AF_C"/>
    <property type="match status" value="1"/>
</dbReference>
<feature type="domain" description="Alpha-L-arabinofuranosidase C-terminal" evidence="8">
    <location>
        <begin position="291"/>
        <end position="501"/>
    </location>
</feature>
<dbReference type="Gene3D" id="2.60.40.1180">
    <property type="entry name" value="Golgi alpha-mannosidase II"/>
    <property type="match status" value="1"/>
</dbReference>
<evidence type="ECO:0000256" key="2">
    <source>
        <dbReference type="ARBA" id="ARBA00007186"/>
    </source>
</evidence>
<evidence type="ECO:0000256" key="3">
    <source>
        <dbReference type="ARBA" id="ARBA00011165"/>
    </source>
</evidence>
<comment type="catalytic activity">
    <reaction evidence="1">
        <text>Hydrolysis of terminal non-reducing alpha-L-arabinofuranoside residues in alpha-L-arabinosides.</text>
        <dbReference type="EC" id="3.2.1.55"/>
    </reaction>
</comment>
<dbReference type="Pfam" id="PF22848">
    <property type="entry name" value="ASD1_dom"/>
    <property type="match status" value="1"/>
</dbReference>
<dbReference type="InterPro" id="IPR013780">
    <property type="entry name" value="Glyco_hydro_b"/>
</dbReference>
<dbReference type="Gene3D" id="3.20.20.80">
    <property type="entry name" value="Glycosidases"/>
    <property type="match status" value="1"/>
</dbReference>
<gene>
    <name evidence="9" type="ORF">J2S57_003911</name>
</gene>
<comment type="caution">
    <text evidence="9">The sequence shown here is derived from an EMBL/GenBank/DDBJ whole genome shotgun (WGS) entry which is preliminary data.</text>
</comment>
<dbReference type="PANTHER" id="PTHR43576">
    <property type="entry name" value="ALPHA-L-ARABINOFURANOSIDASE C-RELATED"/>
    <property type="match status" value="1"/>
</dbReference>
<evidence type="ECO:0000313" key="9">
    <source>
        <dbReference type="EMBL" id="MDP9828162.1"/>
    </source>
</evidence>
<dbReference type="InterPro" id="IPR055235">
    <property type="entry name" value="ASD1_cat"/>
</dbReference>
<dbReference type="EC" id="3.2.1.55" evidence="4"/>